<sequence length="146" mass="16341">MPDDEQKRPAPWMYSGGSWTRLNHDPIPENHGSYEDSRKAAGYELWFGSGKVYHTPLAFEVYARFHPHPEPRFVFDLDGPMYGQTFYAADLPDALALTQQLAPVLQALTVTDQIANADPESLSVLGDLLDKMHGRSRGNNGKTVPR</sequence>
<reference evidence="1 2" key="1">
    <citation type="journal article" date="2019" name="Int. J. Syst. Evol. Microbiol.">
        <title>The Global Catalogue of Microorganisms (GCM) 10K type strain sequencing project: providing services to taxonomists for standard genome sequencing and annotation.</title>
        <authorList>
            <consortium name="The Broad Institute Genomics Platform"/>
            <consortium name="The Broad Institute Genome Sequencing Center for Infectious Disease"/>
            <person name="Wu L."/>
            <person name="Ma J."/>
        </authorList>
    </citation>
    <scope>NUCLEOTIDE SEQUENCE [LARGE SCALE GENOMIC DNA]</scope>
    <source>
        <strain evidence="1 2">JCM 4395</strain>
    </source>
</reference>
<accession>A0ABN3NJI0</accession>
<gene>
    <name evidence="1" type="ORF">GCM10010276_88040</name>
</gene>
<organism evidence="1 2">
    <name type="scientific">Streptomyces longisporus</name>
    <dbReference type="NCBI Taxonomy" id="1948"/>
    <lineage>
        <taxon>Bacteria</taxon>
        <taxon>Bacillati</taxon>
        <taxon>Actinomycetota</taxon>
        <taxon>Actinomycetes</taxon>
        <taxon>Kitasatosporales</taxon>
        <taxon>Streptomycetaceae</taxon>
        <taxon>Streptomyces</taxon>
    </lineage>
</organism>
<proteinExistence type="predicted"/>
<dbReference type="EMBL" id="BAAASG010000033">
    <property type="protein sequence ID" value="GAA2523258.1"/>
    <property type="molecule type" value="Genomic_DNA"/>
</dbReference>
<protein>
    <submittedName>
        <fullName evidence="1">Uncharacterized protein</fullName>
    </submittedName>
</protein>
<evidence type="ECO:0000313" key="2">
    <source>
        <dbReference type="Proteomes" id="UP001501777"/>
    </source>
</evidence>
<comment type="caution">
    <text evidence="1">The sequence shown here is derived from an EMBL/GenBank/DDBJ whole genome shotgun (WGS) entry which is preliminary data.</text>
</comment>
<dbReference type="RefSeq" id="WP_344406932.1">
    <property type="nucleotide sequence ID" value="NZ_BAAASG010000033.1"/>
</dbReference>
<dbReference type="Proteomes" id="UP001501777">
    <property type="component" value="Unassembled WGS sequence"/>
</dbReference>
<keyword evidence="2" id="KW-1185">Reference proteome</keyword>
<evidence type="ECO:0000313" key="1">
    <source>
        <dbReference type="EMBL" id="GAA2523258.1"/>
    </source>
</evidence>
<name>A0ABN3NJI0_STRLO</name>